<dbReference type="InterPro" id="IPR002014">
    <property type="entry name" value="VHS_dom"/>
</dbReference>
<sequence length="1395" mass="158208">YFLFSNLSIIFVFCAKRFCLLYYIYIQTMTATRSEEYQDYKSALNDLKINSKPMINMLTILAEEKLSSASDIVRAIEERVFEAVADQTLPALYVLDSIVKNLRTSAYVQLFETRLPQVFANAFNKVDERTRSAMYKLRQTWTPFFSNLALYNLDTKIHQIDPAWPVTAKVPESTAGQTIHINPNFSQRSNTMPITVAIPSAEETRLAEYRDQLTKMQKNDIENISARVRNQQTQDVNQNSTMPRSKITDIDSSLMNGQQQSYHMIPIERMQEIREKTEHVLNTGLDGELKKKKKRKRKKKNTRLRRRPSQSLAQIDLISQSSSEEGTDDDDDDQSQTDTLQFKPHVRVTTVRPADSTSGGIDHELEELFGGKDIDYRDSTKQQKSIANPIDAQLVYEMNAKRLLLAEQKYKAKEMSLKEYQGTLEVLKQILEIEVKRLTTEDNTPNHILANHHPIASQHLHQSGHILPAQIPILPMHIPGGVTPSIFGPNYPLISDDIRMHVMQILNSAGPMNSHIISTGLNPFSHNIFTTSMHPAFHQQQQQQPLAPSLPPIIPPQIAATLASLTQQHQQFVGPPPPPLNSTIPPWPQTTIAPVIQTPASIIASAVATFAKVPSTSAPLTNPTNPIQIPSSGILPLASTVQTTSPSLDATIHQLFQNDPVIVKRLQTFFDHIHQRELERLRSNLPPITTRLSHDPKESIIEIDGKTYGVRLNHSHCITLYGQKYDFYCDLPSKQIRINNKHVFTMGDKERRVKLPDSGGRDILMMYMGRQVDVWLDSYPYELRTDTPPKYLNMNNRHIRIQIDSSKNEIYINDRYVANLDDQPRLIQVTHQDNSTTQHEIRFTPPPKTIMIDSQPKTMRYDLKFPCIEIDGKFFGIRFTGPPREIYVDNVAHRVPFDSCSTRIHLGKRAHEIAWGGPGFEVIIDGRPYEIHFDQLPREIYIGGRPHSISIHGQPPEVKILDELPFLDTKGGVGALTALVQLFSSRQQTLNIQEIEMFLNLLRSGLLTPDDTTLLFSNNDDNSRRDRGSRQSPKRSHDDDQGFDDENGDRKRMKSSAKFDEDNYAPVPDLTEANVTMLKKKYVGIVQQLYLGVFQCRLCGLRYTSKQKLLYTHHLDWHYRENRQEKELGTSSSSLLLQRSRDWYCTLQEWTEYEETIEEKDLRNENLLGLNQNQNAMGTDSINTLDISFLTNGTTASITNDALLGLNNGGGSVSCPAASGQDDRCCVCGDQFQNFFDDNRDEWHLRDAIRVDGKTYHPICYQDVKAEITSNNITPMNINNNSDSTTITSIEPVPSTPTSLSSSDVNKTNTYISSMSFVELVENIFIKKEDLISKSPPPVTPTINSENNSFNEVNEDKIISSMNSDMSSLTTDIKLETEIIDVKAQTVKIESVSTG</sequence>
<dbReference type="GO" id="GO:0005849">
    <property type="term" value="C:mRNA cleavage factor complex"/>
    <property type="evidence" value="ECO:0007669"/>
    <property type="project" value="TreeGrafter"/>
</dbReference>
<evidence type="ECO:0000259" key="3">
    <source>
        <dbReference type="PROSITE" id="PS51391"/>
    </source>
</evidence>
<accession>A0A8S2D4H2</accession>
<evidence type="ECO:0000313" key="6">
    <source>
        <dbReference type="Proteomes" id="UP000677228"/>
    </source>
</evidence>
<dbReference type="Proteomes" id="UP000677228">
    <property type="component" value="Unassembled WGS sequence"/>
</dbReference>
<protein>
    <recommendedName>
        <fullName evidence="7">Pre-mRNA cleavage complex 2 protein Pcf11</fullName>
    </recommendedName>
</protein>
<evidence type="ECO:0008006" key="7">
    <source>
        <dbReference type="Google" id="ProtNLM"/>
    </source>
</evidence>
<dbReference type="GO" id="GO:0006369">
    <property type="term" value="P:termination of RNA polymerase II transcription"/>
    <property type="evidence" value="ECO:0007669"/>
    <property type="project" value="InterPro"/>
</dbReference>
<feature type="domain" description="CID" evidence="3">
    <location>
        <begin position="32"/>
        <end position="161"/>
    </location>
</feature>
<gene>
    <name evidence="4" type="ORF">OVA965_LOCUS4577</name>
    <name evidence="5" type="ORF">TMI583_LOCUS4575</name>
</gene>
<feature type="domain" description="VHS" evidence="2">
    <location>
        <begin position="54"/>
        <end position="160"/>
    </location>
</feature>
<proteinExistence type="predicted"/>
<feature type="compositionally biased region" description="Basic and acidic residues" evidence="1">
    <location>
        <begin position="1021"/>
        <end position="1040"/>
    </location>
</feature>
<name>A0A8S2D4H2_9BILA</name>
<dbReference type="PROSITE" id="PS50179">
    <property type="entry name" value="VHS"/>
    <property type="match status" value="1"/>
</dbReference>
<feature type="region of interest" description="Disordered" evidence="1">
    <location>
        <begin position="1015"/>
        <end position="1065"/>
    </location>
</feature>
<organism evidence="4 6">
    <name type="scientific">Didymodactylos carnosus</name>
    <dbReference type="NCBI Taxonomy" id="1234261"/>
    <lineage>
        <taxon>Eukaryota</taxon>
        <taxon>Metazoa</taxon>
        <taxon>Spiralia</taxon>
        <taxon>Gnathifera</taxon>
        <taxon>Rotifera</taxon>
        <taxon>Eurotatoria</taxon>
        <taxon>Bdelloidea</taxon>
        <taxon>Philodinida</taxon>
        <taxon>Philodinidae</taxon>
        <taxon>Didymodactylos</taxon>
    </lineage>
</organism>
<dbReference type="Pfam" id="PF04818">
    <property type="entry name" value="CID"/>
    <property type="match status" value="1"/>
</dbReference>
<feature type="region of interest" description="Disordered" evidence="1">
    <location>
        <begin position="279"/>
        <end position="363"/>
    </location>
</feature>
<dbReference type="GO" id="GO:0003729">
    <property type="term" value="F:mRNA binding"/>
    <property type="evidence" value="ECO:0007669"/>
    <property type="project" value="InterPro"/>
</dbReference>
<dbReference type="GO" id="GO:0000993">
    <property type="term" value="F:RNA polymerase II complex binding"/>
    <property type="evidence" value="ECO:0007669"/>
    <property type="project" value="InterPro"/>
</dbReference>
<dbReference type="PROSITE" id="PS51391">
    <property type="entry name" value="CID"/>
    <property type="match status" value="1"/>
</dbReference>
<dbReference type="CDD" id="cd16982">
    <property type="entry name" value="CID_Pcf11"/>
    <property type="match status" value="1"/>
</dbReference>
<dbReference type="SUPFAM" id="SSF48464">
    <property type="entry name" value="ENTH/VHS domain"/>
    <property type="match status" value="1"/>
</dbReference>
<dbReference type="PANTHER" id="PTHR15921:SF3">
    <property type="entry name" value="PRE-MRNA CLEAVAGE COMPLEX 2 PROTEIN PCF11"/>
    <property type="match status" value="1"/>
</dbReference>
<dbReference type="GO" id="GO:0043130">
    <property type="term" value="F:ubiquitin binding"/>
    <property type="evidence" value="ECO:0007669"/>
    <property type="project" value="InterPro"/>
</dbReference>
<dbReference type="PANTHER" id="PTHR15921">
    <property type="entry name" value="PRE-MRNA CLEAVAGE COMPLEX II"/>
    <property type="match status" value="1"/>
</dbReference>
<dbReference type="InterPro" id="IPR054127">
    <property type="entry name" value="Pcf11_C"/>
</dbReference>
<dbReference type="Gene3D" id="1.25.40.90">
    <property type="match status" value="1"/>
</dbReference>
<feature type="region of interest" description="Disordered" evidence="1">
    <location>
        <begin position="1284"/>
        <end position="1304"/>
    </location>
</feature>
<dbReference type="SMART" id="SM00582">
    <property type="entry name" value="RPR"/>
    <property type="match status" value="1"/>
</dbReference>
<dbReference type="GO" id="GO:0031124">
    <property type="term" value="P:mRNA 3'-end processing"/>
    <property type="evidence" value="ECO:0007669"/>
    <property type="project" value="InterPro"/>
</dbReference>
<evidence type="ECO:0000313" key="4">
    <source>
        <dbReference type="EMBL" id="CAF0799661.1"/>
    </source>
</evidence>
<feature type="non-terminal residue" evidence="4">
    <location>
        <position position="1"/>
    </location>
</feature>
<feature type="compositionally biased region" description="Acidic residues" evidence="1">
    <location>
        <begin position="325"/>
        <end position="335"/>
    </location>
</feature>
<feature type="compositionally biased region" description="Low complexity" evidence="1">
    <location>
        <begin position="1284"/>
        <end position="1303"/>
    </location>
</feature>
<comment type="caution">
    <text evidence="4">The sequence shown here is derived from an EMBL/GenBank/DDBJ whole genome shotgun (WGS) entry which is preliminary data.</text>
</comment>
<dbReference type="EMBL" id="CAJNOK010001216">
    <property type="protein sequence ID" value="CAF0799661.1"/>
    <property type="molecule type" value="Genomic_DNA"/>
</dbReference>
<dbReference type="GO" id="GO:0035091">
    <property type="term" value="F:phosphatidylinositol binding"/>
    <property type="evidence" value="ECO:0007669"/>
    <property type="project" value="InterPro"/>
</dbReference>
<dbReference type="InterPro" id="IPR045154">
    <property type="entry name" value="PCF11-like"/>
</dbReference>
<reference evidence="4" key="1">
    <citation type="submission" date="2021-02" db="EMBL/GenBank/DDBJ databases">
        <authorList>
            <person name="Nowell W R."/>
        </authorList>
    </citation>
    <scope>NUCLEOTIDE SEQUENCE</scope>
</reference>
<dbReference type="EMBL" id="CAJOBA010001216">
    <property type="protein sequence ID" value="CAF3582932.1"/>
    <property type="molecule type" value="Genomic_DNA"/>
</dbReference>
<evidence type="ECO:0000256" key="1">
    <source>
        <dbReference type="SAM" id="MobiDB-lite"/>
    </source>
</evidence>
<evidence type="ECO:0000259" key="2">
    <source>
        <dbReference type="PROSITE" id="PS50179"/>
    </source>
</evidence>
<feature type="compositionally biased region" description="Basic residues" evidence="1">
    <location>
        <begin position="290"/>
        <end position="308"/>
    </location>
</feature>
<evidence type="ECO:0000313" key="5">
    <source>
        <dbReference type="EMBL" id="CAF3582932.1"/>
    </source>
</evidence>
<dbReference type="InterPro" id="IPR006569">
    <property type="entry name" value="CID_dom"/>
</dbReference>
<dbReference type="Pfam" id="PF21936">
    <property type="entry name" value="Pcf11_C"/>
    <property type="match status" value="1"/>
</dbReference>
<dbReference type="GO" id="GO:0005737">
    <property type="term" value="C:cytoplasm"/>
    <property type="evidence" value="ECO:0007669"/>
    <property type="project" value="TreeGrafter"/>
</dbReference>
<dbReference type="InterPro" id="IPR047415">
    <property type="entry name" value="Pcf11_CID"/>
</dbReference>
<dbReference type="InterPro" id="IPR008942">
    <property type="entry name" value="ENTH_VHS"/>
</dbReference>
<dbReference type="Proteomes" id="UP000682733">
    <property type="component" value="Unassembled WGS sequence"/>
</dbReference>